<feature type="transmembrane region" description="Helical" evidence="2">
    <location>
        <begin position="102"/>
        <end position="119"/>
    </location>
</feature>
<protein>
    <submittedName>
        <fullName evidence="3">Uncharacterized protein</fullName>
    </submittedName>
</protein>
<dbReference type="PANTHER" id="PTHR20765">
    <property type="entry name" value="SOLUTE CARRIER FAMILY 43 MEMBER 3-RELATED"/>
    <property type="match status" value="1"/>
</dbReference>
<dbReference type="AlphaFoldDB" id="A0A6S7HJC6"/>
<feature type="transmembrane region" description="Helical" evidence="2">
    <location>
        <begin position="158"/>
        <end position="177"/>
    </location>
</feature>
<dbReference type="InterPro" id="IPR036259">
    <property type="entry name" value="MFS_trans_sf"/>
</dbReference>
<feature type="transmembrane region" description="Helical" evidence="2">
    <location>
        <begin position="189"/>
        <end position="209"/>
    </location>
</feature>
<dbReference type="Proteomes" id="UP001152795">
    <property type="component" value="Unassembled WGS sequence"/>
</dbReference>
<organism evidence="3 4">
    <name type="scientific">Paramuricea clavata</name>
    <name type="common">Red gorgonian</name>
    <name type="synonym">Violescent sea-whip</name>
    <dbReference type="NCBI Taxonomy" id="317549"/>
    <lineage>
        <taxon>Eukaryota</taxon>
        <taxon>Metazoa</taxon>
        <taxon>Cnidaria</taxon>
        <taxon>Anthozoa</taxon>
        <taxon>Octocorallia</taxon>
        <taxon>Malacalcyonacea</taxon>
        <taxon>Plexauridae</taxon>
        <taxon>Paramuricea</taxon>
    </lineage>
</organism>
<evidence type="ECO:0000256" key="2">
    <source>
        <dbReference type="SAM" id="Phobius"/>
    </source>
</evidence>
<evidence type="ECO:0000313" key="4">
    <source>
        <dbReference type="Proteomes" id="UP001152795"/>
    </source>
</evidence>
<dbReference type="OrthoDB" id="330047at2759"/>
<feature type="compositionally biased region" description="Polar residues" evidence="1">
    <location>
        <begin position="286"/>
        <end position="296"/>
    </location>
</feature>
<feature type="non-terminal residue" evidence="3">
    <location>
        <position position="1"/>
    </location>
</feature>
<feature type="transmembrane region" description="Helical" evidence="2">
    <location>
        <begin position="73"/>
        <end position="93"/>
    </location>
</feature>
<keyword evidence="2" id="KW-0472">Membrane</keyword>
<feature type="region of interest" description="Disordered" evidence="1">
    <location>
        <begin position="253"/>
        <end position="309"/>
    </location>
</feature>
<keyword evidence="2" id="KW-1133">Transmembrane helix</keyword>
<name>A0A6S7HJC6_PARCT</name>
<dbReference type="PANTHER" id="PTHR20765:SF1">
    <property type="entry name" value="EQUILIBRATIVE NUCLEOBASE TRANSPORTER 1"/>
    <property type="match status" value="1"/>
</dbReference>
<dbReference type="EMBL" id="CACRXK020005406">
    <property type="protein sequence ID" value="CAB4006085.1"/>
    <property type="molecule type" value="Genomic_DNA"/>
</dbReference>
<keyword evidence="4" id="KW-1185">Reference proteome</keyword>
<dbReference type="InterPro" id="IPR027197">
    <property type="entry name" value="SLC43A3"/>
</dbReference>
<comment type="caution">
    <text evidence="3">The sequence shown here is derived from an EMBL/GenBank/DDBJ whole genome shotgun (WGS) entry which is preliminary data.</text>
</comment>
<feature type="transmembrane region" description="Helical" evidence="2">
    <location>
        <begin position="125"/>
        <end position="146"/>
    </location>
</feature>
<accession>A0A6S7HJC6</accession>
<dbReference type="SUPFAM" id="SSF103473">
    <property type="entry name" value="MFS general substrate transporter"/>
    <property type="match status" value="1"/>
</dbReference>
<feature type="compositionally biased region" description="Basic and acidic residues" evidence="1">
    <location>
        <begin position="269"/>
        <end position="285"/>
    </location>
</feature>
<dbReference type="Gene3D" id="1.20.1250.20">
    <property type="entry name" value="MFS general substrate transporter like domains"/>
    <property type="match status" value="1"/>
</dbReference>
<feature type="transmembrane region" description="Helical" evidence="2">
    <location>
        <begin position="12"/>
        <end position="38"/>
    </location>
</feature>
<evidence type="ECO:0000256" key="1">
    <source>
        <dbReference type="SAM" id="MobiDB-lite"/>
    </source>
</evidence>
<evidence type="ECO:0000313" key="3">
    <source>
        <dbReference type="EMBL" id="CAB4006085.1"/>
    </source>
</evidence>
<keyword evidence="2" id="KW-0812">Transmembrane</keyword>
<sequence>MAALKRVYNQRYLILVWSVLEILLFSAIVYGWAALVVVLKQEGFFHDLCETKHKANSTSVSGDCIKQDERLNLVFLTGVISFSGCGIVSGAFLDRFGPRKTRLLSSFFFVLTFLFLVLADKDRPYLIFPGIAALSTAGLTLVLTLFQVANMFNKWKSSVISLFNGAVDSSAIVLLFFKLVYDGGVPLRSINICYYLSAIILILLFTFILPPCTITSERLEAINVYGSVNAISSTSHESPAKHEDEEEILVKFEGTQSNGTMEVNGASETNEKVKTQKDGALRQETDLQLSPLCQSESIKDNDDEVDNTK</sequence>
<reference evidence="3" key="1">
    <citation type="submission" date="2020-04" db="EMBL/GenBank/DDBJ databases">
        <authorList>
            <person name="Alioto T."/>
            <person name="Alioto T."/>
            <person name="Gomez Garrido J."/>
        </authorList>
    </citation>
    <scope>NUCLEOTIDE SEQUENCE</scope>
    <source>
        <strain evidence="3">A484AB</strain>
    </source>
</reference>
<gene>
    <name evidence="3" type="ORF">PACLA_8A068989</name>
</gene>
<proteinExistence type="predicted"/>